<organism evidence="2">
    <name type="scientific">Pseudictyota dubia</name>
    <dbReference type="NCBI Taxonomy" id="2749911"/>
    <lineage>
        <taxon>Eukaryota</taxon>
        <taxon>Sar</taxon>
        <taxon>Stramenopiles</taxon>
        <taxon>Ochrophyta</taxon>
        <taxon>Bacillariophyta</taxon>
        <taxon>Mediophyceae</taxon>
        <taxon>Biddulphiophycidae</taxon>
        <taxon>Eupodiscales</taxon>
        <taxon>Odontellaceae</taxon>
        <taxon>Pseudictyota</taxon>
    </lineage>
</organism>
<feature type="region of interest" description="Disordered" evidence="1">
    <location>
        <begin position="303"/>
        <end position="364"/>
    </location>
</feature>
<dbReference type="AlphaFoldDB" id="A0A7R9W3G6"/>
<protein>
    <submittedName>
        <fullName evidence="2">Uncharacterized protein</fullName>
    </submittedName>
</protein>
<reference evidence="2" key="1">
    <citation type="submission" date="2021-01" db="EMBL/GenBank/DDBJ databases">
        <authorList>
            <person name="Corre E."/>
            <person name="Pelletier E."/>
            <person name="Niang G."/>
            <person name="Scheremetjew M."/>
            <person name="Finn R."/>
            <person name="Kale V."/>
            <person name="Holt S."/>
            <person name="Cochrane G."/>
            <person name="Meng A."/>
            <person name="Brown T."/>
            <person name="Cohen L."/>
        </authorList>
    </citation>
    <scope>NUCLEOTIDE SEQUENCE</scope>
    <source>
        <strain evidence="2">CCMP147</strain>
    </source>
</reference>
<name>A0A7R9W3G6_9STRA</name>
<dbReference type="EMBL" id="HBED01022845">
    <property type="protein sequence ID" value="CAD8312594.1"/>
    <property type="molecule type" value="Transcribed_RNA"/>
</dbReference>
<proteinExistence type="predicted"/>
<evidence type="ECO:0000256" key="1">
    <source>
        <dbReference type="SAM" id="MobiDB-lite"/>
    </source>
</evidence>
<sequence>MTQSFRYPTVEAFPASDDCSLDDAHRAIREAHNSHGLSNGACDLSFRLSANLTATAMADDRLVGEEKECVRRGPPLPTKSTAAPFARGLSTGSRKRSISIDDCSVVSAAPSVLRQSGLADAVASTNLTAARLDAFLRRNENARTGTKSDQSCYSFQSELNRLGASERELNGLWAREDGGESIGSWKMAGTVASSLGDGCFDCDGSVISVTSHRSTSVMGRFEMVAPTVGRSFVRGCWSSDSDEQDQAPEIPQNCGVHVNDLVEEIDIQSRFDELSILSMDHDRYEEQREVLTQHHKLNEKTDDTYLTPVDGKHSELDAPASPIGTDISFSSSSTHSVDDEVPLSYSPSPKPMTKSYPEESTGDDDDDFFYDSVMDISREERSLYLHSLSSLGISPGKENIERITRKNCCQYSSLIVLLRLMENLAEKLYGW</sequence>
<feature type="region of interest" description="Disordered" evidence="1">
    <location>
        <begin position="67"/>
        <end position="88"/>
    </location>
</feature>
<evidence type="ECO:0000313" key="2">
    <source>
        <dbReference type="EMBL" id="CAD8312594.1"/>
    </source>
</evidence>
<gene>
    <name evidence="2" type="ORF">TDUB1175_LOCUS11383</name>
</gene>
<accession>A0A7R9W3G6</accession>